<sequence>MLGLKISSAALVLIVLISLCLGPEATAAPSPSASPDVKAPVSPPLISPPSVVANTTAPPFGNVITVPTNCPEGKQLINNECKDV</sequence>
<gene>
    <name evidence="1" type="ORF">MSG28_003304</name>
</gene>
<protein>
    <submittedName>
        <fullName evidence="1">Uncharacterized protein</fullName>
    </submittedName>
</protein>
<comment type="caution">
    <text evidence="1">The sequence shown here is derived from an EMBL/GenBank/DDBJ whole genome shotgun (WGS) entry which is preliminary data.</text>
</comment>
<dbReference type="EMBL" id="CM046105">
    <property type="protein sequence ID" value="KAI8434791.1"/>
    <property type="molecule type" value="Genomic_DNA"/>
</dbReference>
<dbReference type="Proteomes" id="UP001064048">
    <property type="component" value="Chromosome 5"/>
</dbReference>
<proteinExistence type="predicted"/>
<accession>A0ACC0KFD6</accession>
<evidence type="ECO:0000313" key="1">
    <source>
        <dbReference type="EMBL" id="KAI8434791.1"/>
    </source>
</evidence>
<reference evidence="1 2" key="1">
    <citation type="journal article" date="2022" name="Genome Biol. Evol.">
        <title>The Spruce Budworm Genome: Reconstructing the Evolutionary History of Antifreeze Proteins.</title>
        <authorList>
            <person name="Beliveau C."/>
            <person name="Gagne P."/>
            <person name="Picq S."/>
            <person name="Vernygora O."/>
            <person name="Keeling C.I."/>
            <person name="Pinkney K."/>
            <person name="Doucet D."/>
            <person name="Wen F."/>
            <person name="Johnston J.S."/>
            <person name="Maaroufi H."/>
            <person name="Boyle B."/>
            <person name="Laroche J."/>
            <person name="Dewar K."/>
            <person name="Juretic N."/>
            <person name="Blackburn G."/>
            <person name="Nisole A."/>
            <person name="Brunet B."/>
            <person name="Brandao M."/>
            <person name="Lumley L."/>
            <person name="Duan J."/>
            <person name="Quan G."/>
            <person name="Lucarotti C.J."/>
            <person name="Roe A.D."/>
            <person name="Sperling F.A.H."/>
            <person name="Levesque R.C."/>
            <person name="Cusson M."/>
        </authorList>
    </citation>
    <scope>NUCLEOTIDE SEQUENCE [LARGE SCALE GENOMIC DNA]</scope>
    <source>
        <strain evidence="1">Glfc:IPQL:Cfum</strain>
    </source>
</reference>
<name>A0ACC0KFD6_CHOFU</name>
<keyword evidence="2" id="KW-1185">Reference proteome</keyword>
<organism evidence="1 2">
    <name type="scientific">Choristoneura fumiferana</name>
    <name type="common">Spruce budworm moth</name>
    <name type="synonym">Archips fumiferana</name>
    <dbReference type="NCBI Taxonomy" id="7141"/>
    <lineage>
        <taxon>Eukaryota</taxon>
        <taxon>Metazoa</taxon>
        <taxon>Ecdysozoa</taxon>
        <taxon>Arthropoda</taxon>
        <taxon>Hexapoda</taxon>
        <taxon>Insecta</taxon>
        <taxon>Pterygota</taxon>
        <taxon>Neoptera</taxon>
        <taxon>Endopterygota</taxon>
        <taxon>Lepidoptera</taxon>
        <taxon>Glossata</taxon>
        <taxon>Ditrysia</taxon>
        <taxon>Tortricoidea</taxon>
        <taxon>Tortricidae</taxon>
        <taxon>Tortricinae</taxon>
        <taxon>Choristoneura</taxon>
    </lineage>
</organism>
<evidence type="ECO:0000313" key="2">
    <source>
        <dbReference type="Proteomes" id="UP001064048"/>
    </source>
</evidence>